<proteinExistence type="predicted"/>
<organism evidence="1 2">
    <name type="scientific">Catenulispora yoronensis</name>
    <dbReference type="NCBI Taxonomy" id="450799"/>
    <lineage>
        <taxon>Bacteria</taxon>
        <taxon>Bacillati</taxon>
        <taxon>Actinomycetota</taxon>
        <taxon>Actinomycetes</taxon>
        <taxon>Catenulisporales</taxon>
        <taxon>Catenulisporaceae</taxon>
        <taxon>Catenulispora</taxon>
    </lineage>
</organism>
<evidence type="ECO:0000313" key="1">
    <source>
        <dbReference type="EMBL" id="GAA2045964.1"/>
    </source>
</evidence>
<evidence type="ECO:0000313" key="2">
    <source>
        <dbReference type="Proteomes" id="UP001500751"/>
    </source>
</evidence>
<reference evidence="2" key="1">
    <citation type="journal article" date="2019" name="Int. J. Syst. Evol. Microbiol.">
        <title>The Global Catalogue of Microorganisms (GCM) 10K type strain sequencing project: providing services to taxonomists for standard genome sequencing and annotation.</title>
        <authorList>
            <consortium name="The Broad Institute Genomics Platform"/>
            <consortium name="The Broad Institute Genome Sequencing Center for Infectious Disease"/>
            <person name="Wu L."/>
            <person name="Ma J."/>
        </authorList>
    </citation>
    <scope>NUCLEOTIDE SEQUENCE [LARGE SCALE GENOMIC DNA]</scope>
    <source>
        <strain evidence="2">JCM 16014</strain>
    </source>
</reference>
<protein>
    <submittedName>
        <fullName evidence="1">Uncharacterized protein</fullName>
    </submittedName>
</protein>
<name>A0ABP5GHG1_9ACTN</name>
<dbReference type="EMBL" id="BAAAQN010000039">
    <property type="protein sequence ID" value="GAA2045964.1"/>
    <property type="molecule type" value="Genomic_DNA"/>
</dbReference>
<dbReference type="Proteomes" id="UP001500751">
    <property type="component" value="Unassembled WGS sequence"/>
</dbReference>
<sequence length="98" mass="10424">MANTDSIWMPRLFWFVRNDSTPGKNSWSTSVGTAAVAAATPTSTRPLRRFGAANRNAAGHSFTKAPTPISTPRTTAVERLERTVTVSAATASAVTTRS</sequence>
<comment type="caution">
    <text evidence="1">The sequence shown here is derived from an EMBL/GenBank/DDBJ whole genome shotgun (WGS) entry which is preliminary data.</text>
</comment>
<keyword evidence="2" id="KW-1185">Reference proteome</keyword>
<accession>A0ABP5GHG1</accession>
<gene>
    <name evidence="1" type="ORF">GCM10009839_57740</name>
</gene>